<evidence type="ECO:0000313" key="6">
    <source>
        <dbReference type="EMBL" id="SPK76472.1"/>
    </source>
</evidence>
<feature type="domain" description="HTH gntR-type" evidence="5">
    <location>
        <begin position="59"/>
        <end position="126"/>
    </location>
</feature>
<evidence type="ECO:0000256" key="3">
    <source>
        <dbReference type="ARBA" id="ARBA00023163"/>
    </source>
</evidence>
<dbReference type="Gene3D" id="1.20.120.530">
    <property type="entry name" value="GntR ligand-binding domain-like"/>
    <property type="match status" value="1"/>
</dbReference>
<dbReference type="InterPro" id="IPR036388">
    <property type="entry name" value="WH-like_DNA-bd_sf"/>
</dbReference>
<reference evidence="6 7" key="1">
    <citation type="submission" date="2018-01" db="EMBL/GenBank/DDBJ databases">
        <authorList>
            <person name="Gaut B.S."/>
            <person name="Morton B.R."/>
            <person name="Clegg M.T."/>
            <person name="Duvall M.R."/>
        </authorList>
    </citation>
    <scope>NUCLEOTIDE SEQUENCE [LARGE SCALE GENOMIC DNA]</scope>
    <source>
        <strain evidence="6">Cupriavidus taiwanensis LMG 19425</strain>
        <plasmid evidence="7">Plasmid ii</plasmid>
    </source>
</reference>
<dbReference type="RefSeq" id="WP_115665957.1">
    <property type="nucleotide sequence ID" value="NZ_LT991977.1"/>
</dbReference>
<dbReference type="Pfam" id="PF07729">
    <property type="entry name" value="FCD"/>
    <property type="match status" value="1"/>
</dbReference>
<dbReference type="InterPro" id="IPR008920">
    <property type="entry name" value="TF_FadR/GntR_C"/>
</dbReference>
<dbReference type="SMART" id="SM00895">
    <property type="entry name" value="FCD"/>
    <property type="match status" value="1"/>
</dbReference>
<proteinExistence type="predicted"/>
<dbReference type="InterPro" id="IPR000524">
    <property type="entry name" value="Tscrpt_reg_HTH_GntR"/>
</dbReference>
<evidence type="ECO:0000256" key="2">
    <source>
        <dbReference type="ARBA" id="ARBA00023125"/>
    </source>
</evidence>
<dbReference type="GO" id="GO:0003700">
    <property type="term" value="F:DNA-binding transcription factor activity"/>
    <property type="evidence" value="ECO:0007669"/>
    <property type="project" value="InterPro"/>
</dbReference>
<dbReference type="PANTHER" id="PTHR43537:SF53">
    <property type="entry name" value="HTH-TYPE TRANSCRIPTIONAL REPRESSOR NANR"/>
    <property type="match status" value="1"/>
</dbReference>
<dbReference type="SUPFAM" id="SSF48008">
    <property type="entry name" value="GntR ligand-binding domain-like"/>
    <property type="match status" value="1"/>
</dbReference>
<dbReference type="SUPFAM" id="SSF46785">
    <property type="entry name" value="Winged helix' DNA-binding domain"/>
    <property type="match status" value="1"/>
</dbReference>
<evidence type="ECO:0000313" key="7">
    <source>
        <dbReference type="Proteomes" id="UP000255505"/>
    </source>
</evidence>
<dbReference type="EMBL" id="LT991977">
    <property type="protein sequence ID" value="SPK76472.1"/>
    <property type="molecule type" value="Genomic_DNA"/>
</dbReference>
<keyword evidence="3" id="KW-0804">Transcription</keyword>
<dbReference type="InterPro" id="IPR011711">
    <property type="entry name" value="GntR_C"/>
</dbReference>
<evidence type="ECO:0000256" key="1">
    <source>
        <dbReference type="ARBA" id="ARBA00023015"/>
    </source>
</evidence>
<dbReference type="PANTHER" id="PTHR43537">
    <property type="entry name" value="TRANSCRIPTIONAL REGULATOR, GNTR FAMILY"/>
    <property type="match status" value="1"/>
</dbReference>
<keyword evidence="1" id="KW-0805">Transcription regulation</keyword>
<sequence length="280" mass="29931">MATTSKKAAPGAAAKAPRRAAAKATPKAPPKAATKAATKAAANAAPDDETGTEGAAGEASATEAIYLSLLYAIMEHRLLAGTKLVEERLCEVTGASRARIRQVFARLAHEKLVTLVPNRGAFVSSPTVDEAREVFQARRVVEPALAAELAQRATPAKVRSLRRHAMEEDNARARGDRAAMIRLSGEFHILLAEMAGNAILEKLIREMVSLTCLIITLYDRPGAPACAEHEHRQLIDAIEQRDAARASALMAEHLEHIEGSLDLSLPDSGAPDFYSIFSKG</sequence>
<dbReference type="GO" id="GO:0003677">
    <property type="term" value="F:DNA binding"/>
    <property type="evidence" value="ECO:0007669"/>
    <property type="project" value="UniProtKB-KW"/>
</dbReference>
<protein>
    <submittedName>
        <fullName evidence="6">GntR family transcriptional regulator</fullName>
    </submittedName>
</protein>
<dbReference type="PROSITE" id="PS50949">
    <property type="entry name" value="HTH_GNTR"/>
    <property type="match status" value="1"/>
</dbReference>
<dbReference type="SMART" id="SM00345">
    <property type="entry name" value="HTH_GNTR"/>
    <property type="match status" value="1"/>
</dbReference>
<name>A0A375ISP9_9BURK</name>
<accession>A0A375ISP9</accession>
<geneLocation type="plasmid" evidence="6">
    <name>II</name>
</geneLocation>
<keyword evidence="2" id="KW-0238">DNA-binding</keyword>
<dbReference type="Proteomes" id="UP000255505">
    <property type="component" value="Plasmid II"/>
</dbReference>
<feature type="compositionally biased region" description="Low complexity" evidence="4">
    <location>
        <begin position="1"/>
        <end position="15"/>
    </location>
</feature>
<feature type="compositionally biased region" description="Low complexity" evidence="4">
    <location>
        <begin position="22"/>
        <end position="45"/>
    </location>
</feature>
<keyword evidence="6" id="KW-0614">Plasmid</keyword>
<dbReference type="InterPro" id="IPR036390">
    <property type="entry name" value="WH_DNA-bd_sf"/>
</dbReference>
<organism evidence="6 7">
    <name type="scientific">Cupriavidus taiwanensis</name>
    <dbReference type="NCBI Taxonomy" id="164546"/>
    <lineage>
        <taxon>Bacteria</taxon>
        <taxon>Pseudomonadati</taxon>
        <taxon>Pseudomonadota</taxon>
        <taxon>Betaproteobacteria</taxon>
        <taxon>Burkholderiales</taxon>
        <taxon>Burkholderiaceae</taxon>
        <taxon>Cupriavidus</taxon>
    </lineage>
</organism>
<gene>
    <name evidence="6" type="ORF">CT19425_MP80101</name>
</gene>
<dbReference type="Gene3D" id="1.10.10.10">
    <property type="entry name" value="Winged helix-like DNA-binding domain superfamily/Winged helix DNA-binding domain"/>
    <property type="match status" value="1"/>
</dbReference>
<feature type="region of interest" description="Disordered" evidence="4">
    <location>
        <begin position="1"/>
        <end position="57"/>
    </location>
</feature>
<dbReference type="AlphaFoldDB" id="A0A375ISP9"/>
<evidence type="ECO:0000256" key="4">
    <source>
        <dbReference type="SAM" id="MobiDB-lite"/>
    </source>
</evidence>
<evidence type="ECO:0000259" key="5">
    <source>
        <dbReference type="PROSITE" id="PS50949"/>
    </source>
</evidence>
<dbReference type="Pfam" id="PF00392">
    <property type="entry name" value="GntR"/>
    <property type="match status" value="1"/>
</dbReference>